<dbReference type="AlphaFoldDB" id="A0A1Z5K3N1"/>
<feature type="region of interest" description="Disordered" evidence="10">
    <location>
        <begin position="1"/>
        <end position="24"/>
    </location>
</feature>
<feature type="binding site" description="axial binding residue" evidence="9">
    <location>
        <position position="202"/>
    </location>
    <ligand>
        <name>chlorophyll b</name>
        <dbReference type="ChEBI" id="CHEBI:61721"/>
        <label>1</label>
    </ligand>
    <ligandPart>
        <name>Mg</name>
        <dbReference type="ChEBI" id="CHEBI:25107"/>
    </ligandPart>
</feature>
<evidence type="ECO:0000256" key="7">
    <source>
        <dbReference type="ARBA" id="ARBA00023243"/>
    </source>
</evidence>
<comment type="subcellular location">
    <subcellularLocation>
        <location evidence="2">Plastid</location>
        <location evidence="2">Chloroplast</location>
    </subcellularLocation>
</comment>
<comment type="caution">
    <text evidence="12">The sequence shown here is derived from an EMBL/GenBank/DDBJ whole genome shotgun (WGS) entry which is preliminary data.</text>
</comment>
<proteinExistence type="inferred from homology"/>
<feature type="binding site" evidence="9">
    <location>
        <position position="301"/>
    </location>
    <ligand>
        <name>chlorophyll a</name>
        <dbReference type="ChEBI" id="CHEBI:58416"/>
        <label>1</label>
    </ligand>
</feature>
<evidence type="ECO:0000256" key="9">
    <source>
        <dbReference type="PIRSR" id="PIRSR601344-1"/>
    </source>
</evidence>
<keyword evidence="5" id="KW-0602">Photosynthesis</keyword>
<comment type="function">
    <text evidence="1">The light-harvesting complex (LHC) functions as a light receptor, it captures and delivers excitation energy to photosystems with which it is closely associated. Energy is transferred from the carotenoid and chlorophyll C (or B) to chlorophyll A and the photosynthetic reaction centers where it is used to synthesize ATP and reducing power.</text>
</comment>
<feature type="binding site" evidence="9">
    <location>
        <position position="164"/>
    </location>
    <ligand>
        <name>chlorophyll a</name>
        <dbReference type="ChEBI" id="CHEBI:58416"/>
        <label>1</label>
    </ligand>
</feature>
<evidence type="ECO:0000256" key="5">
    <source>
        <dbReference type="ARBA" id="ARBA00022531"/>
    </source>
</evidence>
<name>A0A1Z5K3N1_FISSO</name>
<dbReference type="Proteomes" id="UP000198406">
    <property type="component" value="Unassembled WGS sequence"/>
</dbReference>
<dbReference type="GO" id="GO:0009765">
    <property type="term" value="P:photosynthesis, light harvesting"/>
    <property type="evidence" value="ECO:0007669"/>
    <property type="project" value="InterPro"/>
</dbReference>
<keyword evidence="7" id="KW-0437">Light-harvesting polypeptide</keyword>
<evidence type="ECO:0000256" key="10">
    <source>
        <dbReference type="SAM" id="MobiDB-lite"/>
    </source>
</evidence>
<feature type="binding site" evidence="9">
    <location>
        <position position="303"/>
    </location>
    <ligand>
        <name>chlorophyll a</name>
        <dbReference type="ChEBI" id="CHEBI:58416"/>
        <label>1</label>
    </ligand>
</feature>
<feature type="transmembrane region" description="Helical" evidence="11">
    <location>
        <begin position="237"/>
        <end position="256"/>
    </location>
</feature>
<keyword evidence="13" id="KW-1185">Reference proteome</keyword>
<dbReference type="InterPro" id="IPR001344">
    <property type="entry name" value="Chloro_AB-bd_pln"/>
</dbReference>
<dbReference type="GO" id="GO:0016168">
    <property type="term" value="F:chlorophyll binding"/>
    <property type="evidence" value="ECO:0007669"/>
    <property type="project" value="UniProtKB-KW"/>
</dbReference>
<keyword evidence="11" id="KW-0812">Transmembrane</keyword>
<comment type="subunit">
    <text evidence="8">The LHC complex of chromophytic algae is composed of fucoxanthin, chlorophyll A and C bound non-covalently by fucoxanthin chlorophyll proteins (FCPs). The ratio of the pigments in LHC; fucoxanthin: chlorophyll C: chlorophyll A; (0.6-1): (0.1-0.3): (1).</text>
</comment>
<keyword evidence="6" id="KW-0934">Plastid</keyword>
<keyword evidence="4" id="KW-0150">Chloroplast</keyword>
<dbReference type="SUPFAM" id="SSF103511">
    <property type="entry name" value="Chlorophyll a-b binding protein"/>
    <property type="match status" value="1"/>
</dbReference>
<keyword evidence="11" id="KW-0472">Membrane</keyword>
<dbReference type="Pfam" id="PF00504">
    <property type="entry name" value="Chloroa_b-bind"/>
    <property type="match status" value="1"/>
</dbReference>
<accession>A0A1Z5K3N1</accession>
<keyword evidence="11" id="KW-1133">Transmembrane helix</keyword>
<evidence type="ECO:0000313" key="12">
    <source>
        <dbReference type="EMBL" id="GAX20681.1"/>
    </source>
</evidence>
<dbReference type="PANTHER" id="PTHR21649">
    <property type="entry name" value="CHLOROPHYLL A/B BINDING PROTEIN"/>
    <property type="match status" value="1"/>
</dbReference>
<dbReference type="InParanoid" id="A0A1Z5K3N1"/>
<evidence type="ECO:0000256" key="4">
    <source>
        <dbReference type="ARBA" id="ARBA00022528"/>
    </source>
</evidence>
<evidence type="ECO:0000256" key="1">
    <source>
        <dbReference type="ARBA" id="ARBA00004022"/>
    </source>
</evidence>
<dbReference type="GO" id="GO:0009507">
    <property type="term" value="C:chloroplast"/>
    <property type="evidence" value="ECO:0007669"/>
    <property type="project" value="UniProtKB-SubCell"/>
</dbReference>
<keyword evidence="9" id="KW-0157">Chromophore</keyword>
<evidence type="ECO:0000256" key="8">
    <source>
        <dbReference type="ARBA" id="ARBA00044011"/>
    </source>
</evidence>
<feature type="binding site" evidence="9">
    <location>
        <position position="298"/>
    </location>
    <ligand>
        <name>chlorophyll a</name>
        <dbReference type="ChEBI" id="CHEBI:58416"/>
        <label>1</label>
    </ligand>
</feature>
<dbReference type="GO" id="GO:0016020">
    <property type="term" value="C:membrane"/>
    <property type="evidence" value="ECO:0007669"/>
    <property type="project" value="InterPro"/>
</dbReference>
<dbReference type="EMBL" id="BDSP01000151">
    <property type="protein sequence ID" value="GAX20681.1"/>
    <property type="molecule type" value="Genomic_DNA"/>
</dbReference>
<keyword evidence="9" id="KW-0148">Chlorophyll</keyword>
<feature type="binding site" evidence="9">
    <location>
        <position position="197"/>
    </location>
    <ligand>
        <name>chlorophyll a</name>
        <dbReference type="ChEBI" id="CHEBI:58416"/>
        <label>1</label>
    </ligand>
</feature>
<evidence type="ECO:0000256" key="6">
    <source>
        <dbReference type="ARBA" id="ARBA00022640"/>
    </source>
</evidence>
<evidence type="ECO:0000313" key="13">
    <source>
        <dbReference type="Proteomes" id="UP000198406"/>
    </source>
</evidence>
<dbReference type="GO" id="GO:0030076">
    <property type="term" value="C:light-harvesting complex"/>
    <property type="evidence" value="ECO:0007669"/>
    <property type="project" value="UniProtKB-KW"/>
</dbReference>
<evidence type="ECO:0000256" key="2">
    <source>
        <dbReference type="ARBA" id="ARBA00004229"/>
    </source>
</evidence>
<evidence type="ECO:0000256" key="3">
    <source>
        <dbReference type="ARBA" id="ARBA00005933"/>
    </source>
</evidence>
<dbReference type="Gene3D" id="1.10.3460.10">
    <property type="entry name" value="Chlorophyll a/b binding protein domain"/>
    <property type="match status" value="1"/>
</dbReference>
<reference evidence="12 13" key="1">
    <citation type="journal article" date="2015" name="Plant Cell">
        <title>Oil accumulation by the oleaginous diatom Fistulifera solaris as revealed by the genome and transcriptome.</title>
        <authorList>
            <person name="Tanaka T."/>
            <person name="Maeda Y."/>
            <person name="Veluchamy A."/>
            <person name="Tanaka M."/>
            <person name="Abida H."/>
            <person name="Marechal E."/>
            <person name="Bowler C."/>
            <person name="Muto M."/>
            <person name="Sunaga Y."/>
            <person name="Tanaka M."/>
            <person name="Yoshino T."/>
            <person name="Taniguchi T."/>
            <person name="Fukuda Y."/>
            <person name="Nemoto M."/>
            <person name="Matsumoto M."/>
            <person name="Wong P.S."/>
            <person name="Aburatani S."/>
            <person name="Fujibuchi W."/>
        </authorList>
    </citation>
    <scope>NUCLEOTIDE SEQUENCE [LARGE SCALE GENOMIC DNA]</scope>
    <source>
        <strain evidence="12 13">JPCC DA0580</strain>
    </source>
</reference>
<organism evidence="12 13">
    <name type="scientific">Fistulifera solaris</name>
    <name type="common">Oleaginous diatom</name>
    <dbReference type="NCBI Taxonomy" id="1519565"/>
    <lineage>
        <taxon>Eukaryota</taxon>
        <taxon>Sar</taxon>
        <taxon>Stramenopiles</taxon>
        <taxon>Ochrophyta</taxon>
        <taxon>Bacillariophyta</taxon>
        <taxon>Bacillariophyceae</taxon>
        <taxon>Bacillariophycidae</taxon>
        <taxon>Naviculales</taxon>
        <taxon>Naviculaceae</taxon>
        <taxon>Fistulifera</taxon>
    </lineage>
</organism>
<protein>
    <submittedName>
        <fullName evidence="12">Uncharacterized protein</fullName>
    </submittedName>
</protein>
<dbReference type="OrthoDB" id="423598at2759"/>
<sequence length="360" mass="41311">MIIPYNSNNPATRIFSTNNPSLPTLSSQRINDIMNDDDDDEDDDDNVLFLQRELDNELQSLEDLFLELQDEEEDDDDDDENDNEKASLEELLQLLVSDNDDHIESDQANTKEITNRPQQQQQHQQQKGFQFLEQALSQGVVPVSAGVGDDQLPGDYGFDPLRLSTRDTIGSVQRFLWGFPSIERPPALILRDYREAEIRHGRLAMLAAVFWPLQEMLDRLLLDDEYGRPLFQASVTLPYFPLLMTGIMLLLGYLDIYSQAVKDSQTGEAFLPADCFWDPLSIMDGGNDRMKRNMQERELLNGRVAMFGFAVYMWEEFITQTPLIDIPGNELLLEPAYQVPYIQKWLDNQFSGTVGDLWTI</sequence>
<evidence type="ECO:0000256" key="11">
    <source>
        <dbReference type="SAM" id="Phobius"/>
    </source>
</evidence>
<comment type="similarity">
    <text evidence="3">Belongs to the fucoxanthin chlorophyll protein family.</text>
</comment>
<gene>
    <name evidence="12" type="ORF">FisN_32Hh070</name>
</gene>
<dbReference type="InterPro" id="IPR022796">
    <property type="entry name" value="Chloroa_b-bind"/>
</dbReference>
<feature type="binding site" evidence="9">
    <location>
        <position position="200"/>
    </location>
    <ligand>
        <name>chlorophyll a</name>
        <dbReference type="ChEBI" id="CHEBI:58416"/>
        <label>1</label>
    </ligand>
</feature>